<feature type="domain" description="DUF4232" evidence="2">
    <location>
        <begin position="81"/>
        <end position="209"/>
    </location>
</feature>
<name>A0A1S2Q9A0_9ACTN</name>
<evidence type="ECO:0000313" key="4">
    <source>
        <dbReference type="Proteomes" id="UP000179642"/>
    </source>
</evidence>
<dbReference type="EMBL" id="MLYO01000040">
    <property type="protein sequence ID" value="OIK02729.1"/>
    <property type="molecule type" value="Genomic_DNA"/>
</dbReference>
<evidence type="ECO:0000259" key="2">
    <source>
        <dbReference type="Pfam" id="PF14016"/>
    </source>
</evidence>
<dbReference type="Pfam" id="PF14016">
    <property type="entry name" value="DUF4232"/>
    <property type="match status" value="1"/>
</dbReference>
<proteinExistence type="predicted"/>
<dbReference type="Proteomes" id="UP000179642">
    <property type="component" value="Unassembled WGS sequence"/>
</dbReference>
<feature type="region of interest" description="Disordered" evidence="1">
    <location>
        <begin position="39"/>
        <end position="75"/>
    </location>
</feature>
<keyword evidence="4" id="KW-1185">Reference proteome</keyword>
<gene>
    <name evidence="3" type="ORF">BIV23_24210</name>
</gene>
<evidence type="ECO:0000313" key="3">
    <source>
        <dbReference type="EMBL" id="OIK02729.1"/>
    </source>
</evidence>
<dbReference type="OrthoDB" id="4327298at2"/>
<dbReference type="InterPro" id="IPR025326">
    <property type="entry name" value="DUF4232"/>
</dbReference>
<dbReference type="AlphaFoldDB" id="A0A1S2Q9A0"/>
<comment type="caution">
    <text evidence="3">The sequence shown here is derived from an EMBL/GenBank/DDBJ whole genome shotgun (WGS) entry which is preliminary data.</text>
</comment>
<sequence>MLLLRPNTAVSADQLTAALWEVEPPARFRTVLQGHETHADGTNAAGASGSADRGTAARPAAENGRNSGSGTGKAAAQAPGCAAADVRITAAKADETPTAHIVLTAKNTSGHACRLYQYPLIAFGDIHTAKDVPAVPKSNPGTPVVLRPGDPAYANVRVALGGAHEDTKVVGQFHVNLFASDGPVEGSFVVPAPACGLAVDEAAAKTGYWSGARLSRSPGGGR</sequence>
<dbReference type="RefSeq" id="WP_071383044.1">
    <property type="nucleotide sequence ID" value="NZ_MLYO01000040.1"/>
</dbReference>
<evidence type="ECO:0000256" key="1">
    <source>
        <dbReference type="SAM" id="MobiDB-lite"/>
    </source>
</evidence>
<protein>
    <recommendedName>
        <fullName evidence="2">DUF4232 domain-containing protein</fullName>
    </recommendedName>
</protein>
<organism evidence="3 4">
    <name type="scientific">Streptomyces monashensis</name>
    <dbReference type="NCBI Taxonomy" id="1678012"/>
    <lineage>
        <taxon>Bacteria</taxon>
        <taxon>Bacillati</taxon>
        <taxon>Actinomycetota</taxon>
        <taxon>Actinomycetes</taxon>
        <taxon>Kitasatosporales</taxon>
        <taxon>Streptomycetaceae</taxon>
        <taxon>Streptomyces</taxon>
    </lineage>
</organism>
<accession>A0A1S2Q9A0</accession>
<reference evidence="3 4" key="1">
    <citation type="submission" date="2016-10" db="EMBL/GenBank/DDBJ databases">
        <title>Genome sequence of Streptomyces sp. MUSC 1.</title>
        <authorList>
            <person name="Lee L.-H."/>
            <person name="Ser H.-L."/>
            <person name="Law J.W.-F."/>
        </authorList>
    </citation>
    <scope>NUCLEOTIDE SEQUENCE [LARGE SCALE GENOMIC DNA]</scope>
    <source>
        <strain evidence="3 4">MUSC 1</strain>
    </source>
</reference>